<reference evidence="1 2" key="1">
    <citation type="submission" date="2015-09" db="EMBL/GenBank/DDBJ databases">
        <title>Genome sequencing project for genomic taxonomy and phylogenomics of Bacillus-like bacteria.</title>
        <authorList>
            <person name="Liu B."/>
            <person name="Wang J."/>
            <person name="Zhu Y."/>
            <person name="Liu G."/>
            <person name="Chen Q."/>
            <person name="Chen Z."/>
            <person name="Lan J."/>
            <person name="Che J."/>
            <person name="Ge C."/>
            <person name="Shi H."/>
            <person name="Pan Z."/>
            <person name="Liu X."/>
        </authorList>
    </citation>
    <scope>NUCLEOTIDE SEQUENCE [LARGE SCALE GENOMIC DNA]</scope>
    <source>
        <strain evidence="1 2">FJAT-18043</strain>
    </source>
</reference>
<accession>A0A0Q3SP23</accession>
<dbReference type="RefSeq" id="WP_053478733.1">
    <property type="nucleotide sequence ID" value="NZ_LJIX01000006.1"/>
</dbReference>
<dbReference type="PATRIC" id="fig|1637975.4.peg.4864"/>
<name>A0A0Q3SP23_9BACI</name>
<organism evidence="1 2">
    <name type="scientific">Cytobacillus solani</name>
    <dbReference type="NCBI Taxonomy" id="1637975"/>
    <lineage>
        <taxon>Bacteria</taxon>
        <taxon>Bacillati</taxon>
        <taxon>Bacillota</taxon>
        <taxon>Bacilli</taxon>
        <taxon>Bacillales</taxon>
        <taxon>Bacillaceae</taxon>
        <taxon>Cytobacillus</taxon>
    </lineage>
</organism>
<keyword evidence="2" id="KW-1185">Reference proteome</keyword>
<dbReference type="EMBL" id="LJIX01000006">
    <property type="protein sequence ID" value="KQL21340.1"/>
    <property type="molecule type" value="Genomic_DNA"/>
</dbReference>
<gene>
    <name evidence="1" type="ORF">AN957_24135</name>
</gene>
<comment type="caution">
    <text evidence="1">The sequence shown here is derived from an EMBL/GenBank/DDBJ whole genome shotgun (WGS) entry which is preliminary data.</text>
</comment>
<evidence type="ECO:0000313" key="2">
    <source>
        <dbReference type="Proteomes" id="UP000050996"/>
    </source>
</evidence>
<evidence type="ECO:0000313" key="1">
    <source>
        <dbReference type="EMBL" id="KQL21340.1"/>
    </source>
</evidence>
<dbReference type="AlphaFoldDB" id="A0A0Q3SP23"/>
<sequence>MHKRAYSNSYYPGTDHRRNIHAFKNILKAYKSIRISTIKYSITGEELADWLTEVSTPQEIEEVLFMIHCARKRGSEIKSILQTLATGVLK</sequence>
<proteinExistence type="predicted"/>
<protein>
    <submittedName>
        <fullName evidence="1">Uncharacterized protein</fullName>
    </submittedName>
</protein>
<dbReference type="Proteomes" id="UP000050996">
    <property type="component" value="Unassembled WGS sequence"/>
</dbReference>